<feature type="chain" id="PRO_5038157537" description="Metalloendopeptidase" evidence="11">
    <location>
        <begin position="19"/>
        <end position="573"/>
    </location>
</feature>
<comment type="cofactor">
    <cofactor evidence="10 11">
        <name>Zn(2+)</name>
        <dbReference type="ChEBI" id="CHEBI:29105"/>
    </cofactor>
    <text evidence="10 11">Binds 1 zinc ion per subunit.</text>
</comment>
<keyword evidence="5 10" id="KW-0862">Zinc</keyword>
<dbReference type="InterPro" id="IPR024079">
    <property type="entry name" value="MetalloPept_cat_dom_sf"/>
</dbReference>
<comment type="function">
    <text evidence="1">Metalloprotease.</text>
</comment>
<feature type="compositionally biased region" description="Low complexity" evidence="12">
    <location>
        <begin position="41"/>
        <end position="54"/>
    </location>
</feature>
<dbReference type="SUPFAM" id="SSF55486">
    <property type="entry name" value="Metalloproteases ('zincins'), catalytic domain"/>
    <property type="match status" value="1"/>
</dbReference>
<dbReference type="PROSITE" id="PS51864">
    <property type="entry name" value="ASTACIN"/>
    <property type="match status" value="1"/>
</dbReference>
<evidence type="ECO:0000313" key="15">
    <source>
        <dbReference type="Proteomes" id="UP000887574"/>
    </source>
</evidence>
<dbReference type="SMART" id="SM00254">
    <property type="entry name" value="ShKT"/>
    <property type="match status" value="1"/>
</dbReference>
<feature type="domain" description="Peptidase M12A" evidence="14">
    <location>
        <begin position="321"/>
        <end position="532"/>
    </location>
</feature>
<keyword evidence="8" id="KW-1015">Disulfide bond</keyword>
<name>A0A915CL73_9BILA</name>
<evidence type="ECO:0000256" key="4">
    <source>
        <dbReference type="ARBA" id="ARBA00022801"/>
    </source>
</evidence>
<accession>A0A915CL73</accession>
<dbReference type="Pfam" id="PF01549">
    <property type="entry name" value="ShK"/>
    <property type="match status" value="1"/>
</dbReference>
<dbReference type="WBParaSite" id="jg10152">
    <property type="protein sequence ID" value="jg10152"/>
    <property type="gene ID" value="jg10152"/>
</dbReference>
<feature type="active site" evidence="10">
    <location>
        <position position="423"/>
    </location>
</feature>
<keyword evidence="2 10" id="KW-0645">Protease</keyword>
<dbReference type="PANTHER" id="PTHR10127">
    <property type="entry name" value="DISCOIDIN, CUB, EGF, LAMININ , AND ZINC METALLOPROTEASE DOMAIN CONTAINING"/>
    <property type="match status" value="1"/>
</dbReference>
<dbReference type="InterPro" id="IPR034035">
    <property type="entry name" value="Astacin-like_dom"/>
</dbReference>
<dbReference type="PROSITE" id="PS51670">
    <property type="entry name" value="SHKT"/>
    <property type="match status" value="1"/>
</dbReference>
<evidence type="ECO:0000256" key="11">
    <source>
        <dbReference type="RuleBase" id="RU361183"/>
    </source>
</evidence>
<evidence type="ECO:0000256" key="6">
    <source>
        <dbReference type="ARBA" id="ARBA00023049"/>
    </source>
</evidence>
<feature type="binding site" evidence="10">
    <location>
        <position position="432"/>
    </location>
    <ligand>
        <name>Zn(2+)</name>
        <dbReference type="ChEBI" id="CHEBI:29105"/>
        <note>catalytic</note>
    </ligand>
</feature>
<dbReference type="CDD" id="cd04280">
    <property type="entry name" value="ZnMc_astacin_like"/>
    <property type="match status" value="1"/>
</dbReference>
<evidence type="ECO:0000256" key="8">
    <source>
        <dbReference type="ARBA" id="ARBA00023157"/>
    </source>
</evidence>
<dbReference type="EC" id="3.4.24.-" evidence="11"/>
<dbReference type="GO" id="GO:0004222">
    <property type="term" value="F:metalloendopeptidase activity"/>
    <property type="evidence" value="ECO:0007669"/>
    <property type="project" value="UniProtKB-UniRule"/>
</dbReference>
<organism evidence="15 16">
    <name type="scientific">Ditylenchus dipsaci</name>
    <dbReference type="NCBI Taxonomy" id="166011"/>
    <lineage>
        <taxon>Eukaryota</taxon>
        <taxon>Metazoa</taxon>
        <taxon>Ecdysozoa</taxon>
        <taxon>Nematoda</taxon>
        <taxon>Chromadorea</taxon>
        <taxon>Rhabditida</taxon>
        <taxon>Tylenchina</taxon>
        <taxon>Tylenchomorpha</taxon>
        <taxon>Sphaerularioidea</taxon>
        <taxon>Anguinidae</taxon>
        <taxon>Anguininae</taxon>
        <taxon>Ditylenchus</taxon>
    </lineage>
</organism>
<evidence type="ECO:0000256" key="10">
    <source>
        <dbReference type="PROSITE-ProRule" id="PRU01211"/>
    </source>
</evidence>
<dbReference type="InterPro" id="IPR006026">
    <property type="entry name" value="Peptidase_Metallo"/>
</dbReference>
<evidence type="ECO:0000256" key="7">
    <source>
        <dbReference type="ARBA" id="ARBA00023145"/>
    </source>
</evidence>
<feature type="region of interest" description="Disordered" evidence="12">
    <location>
        <begin position="36"/>
        <end position="70"/>
    </location>
</feature>
<evidence type="ECO:0000256" key="12">
    <source>
        <dbReference type="SAM" id="MobiDB-lite"/>
    </source>
</evidence>
<dbReference type="GO" id="GO:0008270">
    <property type="term" value="F:zinc ion binding"/>
    <property type="evidence" value="ECO:0007669"/>
    <property type="project" value="UniProtKB-UniRule"/>
</dbReference>
<dbReference type="GO" id="GO:0006508">
    <property type="term" value="P:proteolysis"/>
    <property type="evidence" value="ECO:0007669"/>
    <property type="project" value="UniProtKB-KW"/>
</dbReference>
<dbReference type="AlphaFoldDB" id="A0A915CL73"/>
<dbReference type="Proteomes" id="UP000887574">
    <property type="component" value="Unplaced"/>
</dbReference>
<evidence type="ECO:0000256" key="1">
    <source>
        <dbReference type="ARBA" id="ARBA00002657"/>
    </source>
</evidence>
<dbReference type="Gene3D" id="3.40.390.10">
    <property type="entry name" value="Collagenase (Catalytic Domain)"/>
    <property type="match status" value="1"/>
</dbReference>
<evidence type="ECO:0000256" key="2">
    <source>
        <dbReference type="ARBA" id="ARBA00022670"/>
    </source>
</evidence>
<keyword evidence="7" id="KW-0865">Zymogen</keyword>
<evidence type="ECO:0000256" key="3">
    <source>
        <dbReference type="ARBA" id="ARBA00022723"/>
    </source>
</evidence>
<protein>
    <recommendedName>
        <fullName evidence="11">Metalloendopeptidase</fullName>
        <ecNumber evidence="11">3.4.24.-</ecNumber>
    </recommendedName>
</protein>
<dbReference type="InterPro" id="IPR003582">
    <property type="entry name" value="ShKT_dom"/>
</dbReference>
<evidence type="ECO:0000259" key="14">
    <source>
        <dbReference type="PROSITE" id="PS51864"/>
    </source>
</evidence>
<feature type="signal peptide" evidence="11">
    <location>
        <begin position="1"/>
        <end position="18"/>
    </location>
</feature>
<comment type="caution">
    <text evidence="9">Lacks conserved residue(s) required for the propagation of feature annotation.</text>
</comment>
<sequence>MLIKSTLLLLIFVEFINAQGFLQGLGQQFGFDLGGIGGQNGNNNQQQQGNFDGNGPPPPPNRFGAGRGNLPVENLGQNVGQFLNRMGFDPQFTQQLGKTIDGVASRFFAPSPDSPIPPHVQRRIMRFCSRHPDHPKCQEHPELTNIQANQIPQGPQVGGQRADSVDLNGMFPNWIPFKIPPIPRTGSLNDFLAGVPEQLKNFIPPAILGQLNEINRKAIERTCASIGQCKNQKPESLNQRATLAEQESVVHRLLNPGKPGEQVDNDIELRMARTHQVVPANDGVFQKDILLTEQQSNSMINEINNNNNAIPAPGGRRKKRSALYLEQSPTQRWPQGQPIPYFMDTALAEQEKSAIEAAIQEIQSKTCVKFQRSQTKPAANYLYYIKIANPTFCGLSYIGKVNPANPIYLSFLCGNPTGVAIHETLHAIGLNHEQLRGDRDEFITINWENVNHKNYDFFAVADAKLFTSYGTKYAFGSIMHYASTIASQYPNKPTMTAKVDTAKNNALMGQRYGMAASDVELVNKLYCMPGCEDKNVYCGAWASRNLCNTAENKPHGYMVSNCQKSCNWCKASG</sequence>
<dbReference type="InterPro" id="IPR001506">
    <property type="entry name" value="Peptidase_M12A"/>
</dbReference>
<evidence type="ECO:0000256" key="9">
    <source>
        <dbReference type="PROSITE-ProRule" id="PRU01005"/>
    </source>
</evidence>
<feature type="binding site" evidence="10">
    <location>
        <position position="426"/>
    </location>
    <ligand>
        <name>Zn(2+)</name>
        <dbReference type="ChEBI" id="CHEBI:29105"/>
        <note>catalytic</note>
    </ligand>
</feature>
<feature type="binding site" evidence="10">
    <location>
        <position position="422"/>
    </location>
    <ligand>
        <name>Zn(2+)</name>
        <dbReference type="ChEBI" id="CHEBI:29105"/>
        <note>catalytic</note>
    </ligand>
</feature>
<reference evidence="16" key="1">
    <citation type="submission" date="2022-11" db="UniProtKB">
        <authorList>
            <consortium name="WormBaseParasite"/>
        </authorList>
    </citation>
    <scope>IDENTIFICATION</scope>
</reference>
<dbReference type="PRINTS" id="PR00480">
    <property type="entry name" value="ASTACIN"/>
</dbReference>
<keyword evidence="15" id="KW-1185">Reference proteome</keyword>
<evidence type="ECO:0000259" key="13">
    <source>
        <dbReference type="PROSITE" id="PS51670"/>
    </source>
</evidence>
<feature type="domain" description="ShKT" evidence="13">
    <location>
        <begin position="531"/>
        <end position="569"/>
    </location>
</feature>
<dbReference type="PANTHER" id="PTHR10127:SF802">
    <property type="entry name" value="ZINC METALLOPROTEINASE NAS-10"/>
    <property type="match status" value="1"/>
</dbReference>
<keyword evidence="4 10" id="KW-0378">Hydrolase</keyword>
<evidence type="ECO:0000313" key="16">
    <source>
        <dbReference type="WBParaSite" id="jg10152"/>
    </source>
</evidence>
<keyword evidence="3 10" id="KW-0479">Metal-binding</keyword>
<dbReference type="Pfam" id="PF01400">
    <property type="entry name" value="Astacin"/>
    <property type="match status" value="1"/>
</dbReference>
<evidence type="ECO:0000256" key="5">
    <source>
        <dbReference type="ARBA" id="ARBA00022833"/>
    </source>
</evidence>
<keyword evidence="6 10" id="KW-0482">Metalloprotease</keyword>
<dbReference type="SMART" id="SM00235">
    <property type="entry name" value="ZnMc"/>
    <property type="match status" value="1"/>
</dbReference>
<keyword evidence="11" id="KW-0732">Signal</keyword>
<proteinExistence type="predicted"/>